<name>A0A934PMH5_9FLAO</name>
<feature type="domain" description="LysM" evidence="4">
    <location>
        <begin position="562"/>
        <end position="607"/>
    </location>
</feature>
<dbReference type="EMBL" id="JAEHFV010000002">
    <property type="protein sequence ID" value="MBK0369668.1"/>
    <property type="molecule type" value="Genomic_DNA"/>
</dbReference>
<organism evidence="5 6">
    <name type="scientific">Flavobacterium agrisoli</name>
    <dbReference type="NCBI Taxonomy" id="2793066"/>
    <lineage>
        <taxon>Bacteria</taxon>
        <taxon>Pseudomonadati</taxon>
        <taxon>Bacteroidota</taxon>
        <taxon>Flavobacteriia</taxon>
        <taxon>Flavobacteriales</taxon>
        <taxon>Flavobacteriaceae</taxon>
        <taxon>Flavobacterium</taxon>
    </lineage>
</organism>
<evidence type="ECO:0000259" key="4">
    <source>
        <dbReference type="PROSITE" id="PS51782"/>
    </source>
</evidence>
<keyword evidence="6" id="KW-1185">Reference proteome</keyword>
<reference evidence="5" key="1">
    <citation type="submission" date="2020-12" db="EMBL/GenBank/DDBJ databases">
        <title>Bacterial novel species Flavobacterium sp. SE-1-e isolated from soil.</title>
        <authorList>
            <person name="Jung H.-Y."/>
        </authorList>
    </citation>
    <scope>NUCLEOTIDE SEQUENCE</scope>
    <source>
        <strain evidence="5">SE-1-e</strain>
    </source>
</reference>
<dbReference type="PANTHER" id="PTHR33734">
    <property type="entry name" value="LYSM DOMAIN-CONTAINING GPI-ANCHORED PROTEIN 2"/>
    <property type="match status" value="1"/>
</dbReference>
<dbReference type="Gene3D" id="3.10.350.10">
    <property type="entry name" value="LysM domain"/>
    <property type="match status" value="3"/>
</dbReference>
<dbReference type="GO" id="GO:0016020">
    <property type="term" value="C:membrane"/>
    <property type="evidence" value="ECO:0007669"/>
    <property type="project" value="InterPro"/>
</dbReference>
<protein>
    <submittedName>
        <fullName evidence="5">LysM peptidoglycan-binding domain-containing protein</fullName>
    </submittedName>
</protein>
<comment type="caution">
    <text evidence="5">The sequence shown here is derived from an EMBL/GenBank/DDBJ whole genome shotgun (WGS) entry which is preliminary data.</text>
</comment>
<gene>
    <name evidence="5" type="ORF">I5M07_07430</name>
</gene>
<feature type="signal peptide" evidence="3">
    <location>
        <begin position="1"/>
        <end position="20"/>
    </location>
</feature>
<dbReference type="SUPFAM" id="SSF53955">
    <property type="entry name" value="Lysozyme-like"/>
    <property type="match status" value="1"/>
</dbReference>
<dbReference type="RefSeq" id="WP_200105586.1">
    <property type="nucleotide sequence ID" value="NZ_JAEHFV010000002.1"/>
</dbReference>
<dbReference type="PROSITE" id="PS51782">
    <property type="entry name" value="LYSM"/>
    <property type="match status" value="3"/>
</dbReference>
<feature type="region of interest" description="Disordered" evidence="2">
    <location>
        <begin position="454"/>
        <end position="476"/>
    </location>
</feature>
<dbReference type="InterPro" id="IPR008258">
    <property type="entry name" value="Transglycosylase_SLT_dom_1"/>
</dbReference>
<dbReference type="PROSITE" id="PS00922">
    <property type="entry name" value="TRANSGLYCOSYLASE"/>
    <property type="match status" value="1"/>
</dbReference>
<dbReference type="InterPro" id="IPR000189">
    <property type="entry name" value="Transglyc_AS"/>
</dbReference>
<dbReference type="Pfam" id="PF01464">
    <property type="entry name" value="SLT"/>
    <property type="match status" value="1"/>
</dbReference>
<dbReference type="GO" id="GO:0008932">
    <property type="term" value="F:lytic endotransglycosylase activity"/>
    <property type="evidence" value="ECO:0007669"/>
    <property type="project" value="TreeGrafter"/>
</dbReference>
<evidence type="ECO:0000256" key="3">
    <source>
        <dbReference type="SAM" id="SignalP"/>
    </source>
</evidence>
<dbReference type="CDD" id="cd16894">
    <property type="entry name" value="MltD-like"/>
    <property type="match status" value="1"/>
</dbReference>
<proteinExistence type="inferred from homology"/>
<evidence type="ECO:0000256" key="2">
    <source>
        <dbReference type="SAM" id="MobiDB-lite"/>
    </source>
</evidence>
<dbReference type="Pfam" id="PF01476">
    <property type="entry name" value="LysM"/>
    <property type="match status" value="3"/>
</dbReference>
<feature type="domain" description="LysM" evidence="4">
    <location>
        <begin position="389"/>
        <end position="432"/>
    </location>
</feature>
<evidence type="ECO:0000256" key="1">
    <source>
        <dbReference type="ARBA" id="ARBA00007734"/>
    </source>
</evidence>
<keyword evidence="3" id="KW-0732">Signal</keyword>
<dbReference type="SMART" id="SM00257">
    <property type="entry name" value="LysM"/>
    <property type="match status" value="3"/>
</dbReference>
<feature type="chain" id="PRO_5036770592" evidence="3">
    <location>
        <begin position="21"/>
        <end position="609"/>
    </location>
</feature>
<dbReference type="InterPro" id="IPR023346">
    <property type="entry name" value="Lysozyme-like_dom_sf"/>
</dbReference>
<sequence length="609" mass="68555">MLVKNTTLTVLFLFSAALFAQEKKPQTATELSYLDQVKQSFTRVEKAAQLDSLWVNELVDLDLYNNLNQEVAENTNTTDVDVELPTEVLKQRLQAMNQKSPFNIVYNEGLEKTIKSYLKYRRKSLGRLMALSDYYFPVFEEAFAKLNVPLEIKYLAIVESALNAKAVSRMGATGLWQFMYHTGKQYNLKIDSYIDERSDPLKSSEAAADYMSKMYTIFGDWDLVLASYNSGPGNVTKAIRRSGGKQNFWEIKKYLPRETQGYVPAFLATMYLYEYRNEHGIVPQKASIQHFETDTVAVKQEMSFKDIASLLEVPEKEVELLNPSYKLKVIPVYPNETHYLRLPLDKIALFTANEPKIYAYLTNKNNPEFLHPHTEAFAENNNKANGKVKYYEIQRGDNLSTIADKFDVSILELKSWNKLDSNAIIAGATLQVQKEEPVKAVAVKENAIQVSSKSNKKKTEDVVAETPNKTSKNSADPELYQIKSGDNLEAIAKANNTTVADLQEWNHLNSTKITVGKSLIVAPAEVVEVPVITKPKVVVEPASNAVAAFKRQTTQPVSSQGMNYQVQKGDSLFSIAKKYPGISVSDLKKWNDGIQAKDLKPGMKLKING</sequence>
<dbReference type="Gene3D" id="1.10.530.10">
    <property type="match status" value="1"/>
</dbReference>
<dbReference type="InterPro" id="IPR036779">
    <property type="entry name" value="LysM_dom_sf"/>
</dbReference>
<dbReference type="GO" id="GO:0000270">
    <property type="term" value="P:peptidoglycan metabolic process"/>
    <property type="evidence" value="ECO:0007669"/>
    <property type="project" value="InterPro"/>
</dbReference>
<accession>A0A934PMH5</accession>
<dbReference type="SUPFAM" id="SSF54106">
    <property type="entry name" value="LysM domain"/>
    <property type="match status" value="3"/>
</dbReference>
<evidence type="ECO:0000313" key="5">
    <source>
        <dbReference type="EMBL" id="MBK0369668.1"/>
    </source>
</evidence>
<dbReference type="AlphaFoldDB" id="A0A934PMH5"/>
<dbReference type="CDD" id="cd00118">
    <property type="entry name" value="LysM"/>
    <property type="match status" value="3"/>
</dbReference>
<dbReference type="PANTHER" id="PTHR33734:SF22">
    <property type="entry name" value="MEMBRANE-BOUND LYTIC MUREIN TRANSGLYCOSYLASE D"/>
    <property type="match status" value="1"/>
</dbReference>
<evidence type="ECO:0000313" key="6">
    <source>
        <dbReference type="Proteomes" id="UP000609172"/>
    </source>
</evidence>
<comment type="similarity">
    <text evidence="1">Belongs to the transglycosylase Slt family.</text>
</comment>
<dbReference type="InterPro" id="IPR018392">
    <property type="entry name" value="LysM"/>
</dbReference>
<dbReference type="Proteomes" id="UP000609172">
    <property type="component" value="Unassembled WGS sequence"/>
</dbReference>
<feature type="domain" description="LysM" evidence="4">
    <location>
        <begin position="478"/>
        <end position="521"/>
    </location>
</feature>